<feature type="transmembrane region" description="Helical" evidence="6">
    <location>
        <begin position="86"/>
        <end position="106"/>
    </location>
</feature>
<feature type="transmembrane region" description="Helical" evidence="6">
    <location>
        <begin position="211"/>
        <end position="235"/>
    </location>
</feature>
<comment type="subcellular location">
    <subcellularLocation>
        <location evidence="1">Cell membrane</location>
        <topology evidence="1">Multi-pass membrane protein</topology>
    </subcellularLocation>
</comment>
<evidence type="ECO:0000256" key="2">
    <source>
        <dbReference type="ARBA" id="ARBA00022475"/>
    </source>
</evidence>
<sequence>MSDVALRGAVELGLVYGLVAVGLFLSYRILNLADLTVDGSFTLGAASSIMLTAAGMPWLGILAAVLTGAAAGFVTAFLQTKLKIQSILAGILTMTALYSINLRVMGGKASVNAINLTTVFSFFKDTFGDFGKLLLIGIFLAVVLAALVLFLNTQLGLSVRATGDNENMVRSSSINGNFTKTLGLVVANAMVGLSGGVLAQYQQSADAGMGIGVVVIGLASLIIGEVIFGNLLYFLCKRRTMLTGVISAVCGSILYRIIIGLVLQYNTLPALKFLNITTSDMKLLSSVIVVIAISYPVARDAVKLRGQKRKLKQTDGGKENG</sequence>
<dbReference type="GeneID" id="90531504"/>
<protein>
    <submittedName>
        <fullName evidence="7">ABC transporter permease</fullName>
    </submittedName>
</protein>
<feature type="transmembrane region" description="Helical" evidence="6">
    <location>
        <begin position="133"/>
        <end position="157"/>
    </location>
</feature>
<feature type="transmembrane region" description="Helical" evidence="6">
    <location>
        <begin position="178"/>
        <end position="199"/>
    </location>
</feature>
<keyword evidence="5 6" id="KW-0472">Membrane</keyword>
<dbReference type="EMBL" id="JANFZH010000017">
    <property type="protein sequence ID" value="MCQ4839999.1"/>
    <property type="molecule type" value="Genomic_DNA"/>
</dbReference>
<dbReference type="RefSeq" id="WP_066861371.1">
    <property type="nucleotide sequence ID" value="NZ_CABKVV010000011.1"/>
</dbReference>
<feature type="transmembrane region" description="Helical" evidence="6">
    <location>
        <begin position="50"/>
        <end position="74"/>
    </location>
</feature>
<name>A0ABT1RZ79_9FIRM</name>
<accession>A0ABT1RZ79</accession>
<keyword evidence="8" id="KW-1185">Reference proteome</keyword>
<evidence type="ECO:0000256" key="3">
    <source>
        <dbReference type="ARBA" id="ARBA00022692"/>
    </source>
</evidence>
<evidence type="ECO:0000256" key="6">
    <source>
        <dbReference type="SAM" id="Phobius"/>
    </source>
</evidence>
<keyword evidence="2" id="KW-1003">Cell membrane</keyword>
<reference evidence="7 8" key="1">
    <citation type="submission" date="2022-06" db="EMBL/GenBank/DDBJ databases">
        <title>Isolation of gut microbiota from human fecal samples.</title>
        <authorList>
            <person name="Pamer E.G."/>
            <person name="Barat B."/>
            <person name="Waligurski E."/>
            <person name="Medina S."/>
            <person name="Paddock L."/>
            <person name="Mostad J."/>
        </authorList>
    </citation>
    <scope>NUCLEOTIDE SEQUENCE [LARGE SCALE GENOMIC DNA]</scope>
    <source>
        <strain evidence="7 8">DFI.9.73</strain>
    </source>
</reference>
<dbReference type="PANTHER" id="PTHR32196:SF69">
    <property type="entry name" value="BRANCHED-CHAIN AMINO ACID TRANSPORT SYSTEM, PERMEASE PROTEIN"/>
    <property type="match status" value="1"/>
</dbReference>
<feature type="transmembrane region" description="Helical" evidence="6">
    <location>
        <begin position="12"/>
        <end position="30"/>
    </location>
</feature>
<feature type="transmembrane region" description="Helical" evidence="6">
    <location>
        <begin position="283"/>
        <end position="302"/>
    </location>
</feature>
<feature type="transmembrane region" description="Helical" evidence="6">
    <location>
        <begin position="242"/>
        <end position="263"/>
    </location>
</feature>
<proteinExistence type="predicted"/>
<keyword evidence="3 6" id="KW-0812">Transmembrane</keyword>
<evidence type="ECO:0000313" key="7">
    <source>
        <dbReference type="EMBL" id="MCQ4839999.1"/>
    </source>
</evidence>
<dbReference type="InterPro" id="IPR001851">
    <property type="entry name" value="ABC_transp_permease"/>
</dbReference>
<evidence type="ECO:0000256" key="5">
    <source>
        <dbReference type="ARBA" id="ARBA00023136"/>
    </source>
</evidence>
<comment type="caution">
    <text evidence="7">The sequence shown here is derived from an EMBL/GenBank/DDBJ whole genome shotgun (WGS) entry which is preliminary data.</text>
</comment>
<evidence type="ECO:0000256" key="1">
    <source>
        <dbReference type="ARBA" id="ARBA00004651"/>
    </source>
</evidence>
<evidence type="ECO:0000313" key="8">
    <source>
        <dbReference type="Proteomes" id="UP001524473"/>
    </source>
</evidence>
<evidence type="ECO:0000256" key="4">
    <source>
        <dbReference type="ARBA" id="ARBA00022989"/>
    </source>
</evidence>
<gene>
    <name evidence="7" type="ORF">NE695_08730</name>
</gene>
<dbReference type="Pfam" id="PF02653">
    <property type="entry name" value="BPD_transp_2"/>
    <property type="match status" value="1"/>
</dbReference>
<dbReference type="Proteomes" id="UP001524473">
    <property type="component" value="Unassembled WGS sequence"/>
</dbReference>
<keyword evidence="4 6" id="KW-1133">Transmembrane helix</keyword>
<organism evidence="7 8">
    <name type="scientific">Neglectibacter timonensis</name>
    <dbReference type="NCBI Taxonomy" id="1776382"/>
    <lineage>
        <taxon>Bacteria</taxon>
        <taxon>Bacillati</taxon>
        <taxon>Bacillota</taxon>
        <taxon>Clostridia</taxon>
        <taxon>Eubacteriales</taxon>
        <taxon>Oscillospiraceae</taxon>
        <taxon>Neglectibacter</taxon>
    </lineage>
</organism>
<dbReference type="PANTHER" id="PTHR32196">
    <property type="entry name" value="ABC TRANSPORTER PERMEASE PROTEIN YPHD-RELATED-RELATED"/>
    <property type="match status" value="1"/>
</dbReference>
<dbReference type="CDD" id="cd06574">
    <property type="entry name" value="TM_PBP1_branched-chain-AA_like"/>
    <property type="match status" value="1"/>
</dbReference>